<proteinExistence type="evidence at transcript level"/>
<sequence>MDAELLELQKQFESAQQAKSSVRLSERNVVELVQKLQELRLIDFDLLHTVTGKEYITPDQLRHEIEVEIKRSGRISLIDLSDVIGVDLYHVERLAQEIVGNDAGLMIANGEIISDSYWDSAAEEIDEKLQECSQIALAEIAAHLQVGSELVVSVLEPSNWKNCKLLYDCLFLKENTPDEKMFRLCKC</sequence>
<reference evidence="2" key="1">
    <citation type="submission" date="2003-08" db="EMBL/GenBank/DDBJ databases">
        <title>Hyacinthus orientalis unknown protein mRNA, expressed during the regeneration of floral buds in vitro.</title>
        <authorList>
            <person name="Fan J.H."/>
            <person name="Ma Y."/>
            <person name="Zhang X.S."/>
        </authorList>
    </citation>
    <scope>NUCLEOTIDE SEQUENCE</scope>
    <source>
        <tissue evidence="2">Floral meristem 5-10 days when regenerated in vitro</tissue>
    </source>
</reference>
<evidence type="ECO:0000259" key="1">
    <source>
        <dbReference type="Pfam" id="PF09743"/>
    </source>
</evidence>
<protein>
    <recommendedName>
        <fullName evidence="1">E3 UFM1-protein ligase 1-like N-terminal domain-containing protein</fullName>
    </recommendedName>
</protein>
<name>Q676Y6_HYAOR</name>
<dbReference type="GO" id="GO:0061666">
    <property type="term" value="F:UFM1 ligase activity"/>
    <property type="evidence" value="ECO:0007669"/>
    <property type="project" value="InterPro"/>
</dbReference>
<dbReference type="InterPro" id="IPR056579">
    <property type="entry name" value="Ufl1_N"/>
</dbReference>
<accession>Q676Y6</accession>
<evidence type="ECO:0000313" key="2">
    <source>
        <dbReference type="EMBL" id="AAT08738.1"/>
    </source>
</evidence>
<dbReference type="GO" id="GO:0005789">
    <property type="term" value="C:endoplasmic reticulum membrane"/>
    <property type="evidence" value="ECO:0007669"/>
    <property type="project" value="TreeGrafter"/>
</dbReference>
<dbReference type="GO" id="GO:0032434">
    <property type="term" value="P:regulation of proteasomal ubiquitin-dependent protein catabolic process"/>
    <property type="evidence" value="ECO:0007669"/>
    <property type="project" value="TreeGrafter"/>
</dbReference>
<dbReference type="GO" id="GO:1990592">
    <property type="term" value="P:protein K69-linked ufmylation"/>
    <property type="evidence" value="ECO:0007669"/>
    <property type="project" value="TreeGrafter"/>
</dbReference>
<dbReference type="InterPro" id="IPR018611">
    <property type="entry name" value="Ufl1"/>
</dbReference>
<dbReference type="Pfam" id="PF09743">
    <property type="entry name" value="E3_UFM1_ligase"/>
    <property type="match status" value="1"/>
</dbReference>
<dbReference type="PANTHER" id="PTHR31057">
    <property type="entry name" value="E3 UFM1-PROTEIN LIGASE 1"/>
    <property type="match status" value="1"/>
</dbReference>
<dbReference type="GO" id="GO:0034976">
    <property type="term" value="P:response to endoplasmic reticulum stress"/>
    <property type="evidence" value="ECO:0007669"/>
    <property type="project" value="TreeGrafter"/>
</dbReference>
<dbReference type="EMBL" id="AY389662">
    <property type="protein sequence ID" value="AAT08738.1"/>
    <property type="molecule type" value="mRNA"/>
</dbReference>
<dbReference type="AlphaFoldDB" id="Q676Y6"/>
<feature type="domain" description="E3 UFM1-protein ligase 1-like N-terminal" evidence="1">
    <location>
        <begin position="4"/>
        <end position="157"/>
    </location>
</feature>
<dbReference type="PANTHER" id="PTHR31057:SF0">
    <property type="entry name" value="E3 UFM1-PROTEIN LIGASE 1"/>
    <property type="match status" value="1"/>
</dbReference>
<organism evidence="2">
    <name type="scientific">Hyacinthus orientalis</name>
    <name type="common">Common hyacinth</name>
    <dbReference type="NCBI Taxonomy" id="82025"/>
    <lineage>
        <taxon>Eukaryota</taxon>
        <taxon>Viridiplantae</taxon>
        <taxon>Streptophyta</taxon>
        <taxon>Embryophyta</taxon>
        <taxon>Tracheophyta</taxon>
        <taxon>Spermatophyta</taxon>
        <taxon>Magnoliopsida</taxon>
        <taxon>Liliopsida</taxon>
        <taxon>Asparagales</taxon>
        <taxon>Hyacinthaceae</taxon>
        <taxon>Hyacinthoideae</taxon>
        <taxon>Hyacintheae</taxon>
        <taxon>Hyacinthus</taxon>
    </lineage>
</organism>